<sequence length="718" mass="82887">MAPLSAAEKQRRYRARRDVDHERRQQYLNKEKERWRKDIDEGRKKKVSDLSEREKRAVRKKWRERKRKLRKNDRARTTFQSMTPPPSPDTPPEPENAPQPGPSRQNVVGRRNARQGRRRLQNNIEELKALLEREKRKKEKYKKRCQRLAGGKKSPRSTVDALLRNQRVNNTIRKRLLLQESIIEDIRNKYRNTKKEREKQIIAKATTGKIIKKYRLQRAAQATLGFSKKRCHRPDARLMTYERKKSNRLPAECKQKVKAFFLRDDVSRMTTGRKQTVTQKKKKKQKRLLTDTIKNLHQKFLSEMNIRPFWVVVPTEADRETCQCKTHENLQFMANTLYSQGLSATKNIEEMVDATMCDPKSKLCAYGECKDCVYSTHTMLRAPENTEIALTQWSLEDNAKVNDGEESGKRRHIFNIRWQYGAYKQLRENLRNNECLLHVDFSENYSCKYSQEIQSVHFGGSHQQATLHTGVLYTAAEQSPVTFCSILPSRRHDPPAIWAHLDPVLDMVRERYPLINRLHVFSDGPATQYKQKGNFYLISKEPFKKGFKDISWNFFEASHGKGAPDGVGGTLKRSADQIVRHGGDIPNAEAMLHQLRSVGTSVELFFVGEGDVEGKVQEMMEVPPLVPVKGTMKIHQIISFSPGTIKYRDITCLCQADKGVLDCACYGIKEVSLGEEASLQCTQEPSRPEAIKKTLGSGALSNMMVNPTQESSWKLKKT</sequence>
<organism evidence="2 3">
    <name type="scientific">Merluccius polli</name>
    <name type="common">Benguela hake</name>
    <name type="synonym">Merluccius cadenati</name>
    <dbReference type="NCBI Taxonomy" id="89951"/>
    <lineage>
        <taxon>Eukaryota</taxon>
        <taxon>Metazoa</taxon>
        <taxon>Chordata</taxon>
        <taxon>Craniata</taxon>
        <taxon>Vertebrata</taxon>
        <taxon>Euteleostomi</taxon>
        <taxon>Actinopterygii</taxon>
        <taxon>Neopterygii</taxon>
        <taxon>Teleostei</taxon>
        <taxon>Neoteleostei</taxon>
        <taxon>Acanthomorphata</taxon>
        <taxon>Zeiogadaria</taxon>
        <taxon>Gadariae</taxon>
        <taxon>Gadiformes</taxon>
        <taxon>Gadoidei</taxon>
        <taxon>Merlucciidae</taxon>
        <taxon>Merluccius</taxon>
    </lineage>
</organism>
<dbReference type="AlphaFoldDB" id="A0AA47NDF7"/>
<dbReference type="EMBL" id="JAOPHQ010000021">
    <property type="protein sequence ID" value="KAK0156219.1"/>
    <property type="molecule type" value="Genomic_DNA"/>
</dbReference>
<evidence type="ECO:0000313" key="2">
    <source>
        <dbReference type="EMBL" id="KAK0156219.1"/>
    </source>
</evidence>
<feature type="compositionally biased region" description="Basic residues" evidence="1">
    <location>
        <begin position="111"/>
        <end position="120"/>
    </location>
</feature>
<keyword evidence="3" id="KW-1185">Reference proteome</keyword>
<accession>A0AA47NDF7</accession>
<dbReference type="PANTHER" id="PTHR46601">
    <property type="entry name" value="ULP_PROTEASE DOMAIN-CONTAINING PROTEIN"/>
    <property type="match status" value="1"/>
</dbReference>
<evidence type="ECO:0000256" key="1">
    <source>
        <dbReference type="SAM" id="MobiDB-lite"/>
    </source>
</evidence>
<feature type="compositionally biased region" description="Pro residues" evidence="1">
    <location>
        <begin position="83"/>
        <end position="101"/>
    </location>
</feature>
<feature type="region of interest" description="Disordered" evidence="1">
    <location>
        <begin position="1"/>
        <end position="122"/>
    </location>
</feature>
<proteinExistence type="predicted"/>
<gene>
    <name evidence="2" type="ORF">N1851_000501</name>
</gene>
<feature type="compositionally biased region" description="Basic and acidic residues" evidence="1">
    <location>
        <begin position="16"/>
        <end position="55"/>
    </location>
</feature>
<feature type="compositionally biased region" description="Basic residues" evidence="1">
    <location>
        <begin position="56"/>
        <end position="73"/>
    </location>
</feature>
<name>A0AA47NDF7_MERPO</name>
<dbReference type="PANTHER" id="PTHR46601:SF1">
    <property type="entry name" value="ADF-H DOMAIN-CONTAINING PROTEIN"/>
    <property type="match status" value="1"/>
</dbReference>
<dbReference type="Proteomes" id="UP001174136">
    <property type="component" value="Unassembled WGS sequence"/>
</dbReference>
<feature type="compositionally biased region" description="Basic residues" evidence="1">
    <location>
        <begin position="137"/>
        <end position="146"/>
    </location>
</feature>
<protein>
    <submittedName>
        <fullName evidence="2">Uncharacterized protein</fullName>
    </submittedName>
</protein>
<reference evidence="2" key="1">
    <citation type="journal article" date="2023" name="Front. Mar. Sci.">
        <title>A new Merluccius polli reference genome to investigate the effects of global change in West African waters.</title>
        <authorList>
            <person name="Mateo J.L."/>
            <person name="Blanco-Fernandez C."/>
            <person name="Garcia-Vazquez E."/>
            <person name="Machado-Schiaffino G."/>
        </authorList>
    </citation>
    <scope>NUCLEOTIDE SEQUENCE</scope>
    <source>
        <strain evidence="2">C29</strain>
        <tissue evidence="2">Fin</tissue>
    </source>
</reference>
<comment type="caution">
    <text evidence="2">The sequence shown here is derived from an EMBL/GenBank/DDBJ whole genome shotgun (WGS) entry which is preliminary data.</text>
</comment>
<evidence type="ECO:0000313" key="3">
    <source>
        <dbReference type="Proteomes" id="UP001174136"/>
    </source>
</evidence>
<feature type="region of interest" description="Disordered" evidence="1">
    <location>
        <begin position="137"/>
        <end position="157"/>
    </location>
</feature>